<dbReference type="Proteomes" id="UP000269721">
    <property type="component" value="Unassembled WGS sequence"/>
</dbReference>
<dbReference type="EMBL" id="ML000381">
    <property type="protein sequence ID" value="RKO84195.1"/>
    <property type="molecule type" value="Genomic_DNA"/>
</dbReference>
<dbReference type="AlphaFoldDB" id="A0A4P9VYZ1"/>
<feature type="compositionally biased region" description="Pro residues" evidence="1">
    <location>
        <begin position="60"/>
        <end position="72"/>
    </location>
</feature>
<keyword evidence="3" id="KW-1185">Reference proteome</keyword>
<proteinExistence type="predicted"/>
<name>A0A4P9VYZ1_9FUNG</name>
<evidence type="ECO:0000313" key="2">
    <source>
        <dbReference type="EMBL" id="RKO84195.1"/>
    </source>
</evidence>
<accession>A0A4P9VYZ1</accession>
<evidence type="ECO:0000256" key="1">
    <source>
        <dbReference type="SAM" id="MobiDB-lite"/>
    </source>
</evidence>
<sequence>MSTLDIWLSPEHQLPSFFSPGLLEDESRTTTKVAFTTPYHPSLLSNPATDPIHASSNTTPLPPSLPTHPSTPPESGGKVAARLFAFPPLPARTPNYHAETTPIPSAVRAQALERYLADPYPRHPHLPLRFLYASSAPHSWAADPIRRPDDMNKVDCEVEELAEVEILGQDGVVLVRLRMELSGGSAYQYSGHVHTYRRSDTGAFVAGTESVDDSKKRFVCVDRVLSTGFPFGRMLSELAERGPTSPSFHGKFSPLSWRTFVMHHCLSLGFL</sequence>
<reference evidence="3" key="1">
    <citation type="journal article" date="2018" name="Nat. Microbiol.">
        <title>Leveraging single-cell genomics to expand the fungal tree of life.</title>
        <authorList>
            <person name="Ahrendt S.R."/>
            <person name="Quandt C.A."/>
            <person name="Ciobanu D."/>
            <person name="Clum A."/>
            <person name="Salamov A."/>
            <person name="Andreopoulos B."/>
            <person name="Cheng J.F."/>
            <person name="Woyke T."/>
            <person name="Pelin A."/>
            <person name="Henrissat B."/>
            <person name="Reynolds N.K."/>
            <person name="Benny G.L."/>
            <person name="Smith M.E."/>
            <person name="James T.Y."/>
            <person name="Grigoriev I.V."/>
        </authorList>
    </citation>
    <scope>NUCLEOTIDE SEQUENCE [LARGE SCALE GENOMIC DNA]</scope>
</reference>
<evidence type="ECO:0000313" key="3">
    <source>
        <dbReference type="Proteomes" id="UP000269721"/>
    </source>
</evidence>
<organism evidence="2 3">
    <name type="scientific">Blyttiomyces helicus</name>
    <dbReference type="NCBI Taxonomy" id="388810"/>
    <lineage>
        <taxon>Eukaryota</taxon>
        <taxon>Fungi</taxon>
        <taxon>Fungi incertae sedis</taxon>
        <taxon>Chytridiomycota</taxon>
        <taxon>Chytridiomycota incertae sedis</taxon>
        <taxon>Chytridiomycetes</taxon>
        <taxon>Chytridiomycetes incertae sedis</taxon>
        <taxon>Blyttiomyces</taxon>
    </lineage>
</organism>
<feature type="region of interest" description="Disordered" evidence="1">
    <location>
        <begin position="41"/>
        <end position="76"/>
    </location>
</feature>
<protein>
    <submittedName>
        <fullName evidence="2">Uncharacterized protein</fullName>
    </submittedName>
</protein>
<gene>
    <name evidence="2" type="ORF">BDK51DRAFT_45400</name>
</gene>